<name>F0YDK4_AURAN</name>
<dbReference type="KEGG" id="aaf:AURANDRAFT_28873"/>
<dbReference type="InterPro" id="IPR001841">
    <property type="entry name" value="Znf_RING"/>
</dbReference>
<sequence>YRKPAEPTGEEDNECCICLDEFEDEERIKKLRCGHLFHLNCIKKWLLADMRCPTCRQPVADAAPG</sequence>
<evidence type="ECO:0000256" key="3">
    <source>
        <dbReference type="ARBA" id="ARBA00022679"/>
    </source>
</evidence>
<dbReference type="GO" id="GO:0008270">
    <property type="term" value="F:zinc ion binding"/>
    <property type="evidence" value="ECO:0007669"/>
    <property type="project" value="UniProtKB-KW"/>
</dbReference>
<proteinExistence type="predicted"/>
<dbReference type="EC" id="2.3.2.27" evidence="2"/>
<reference evidence="10 11" key="1">
    <citation type="journal article" date="2011" name="Proc. Natl. Acad. Sci. U.S.A.">
        <title>Niche of harmful alga Aureococcus anophagefferens revealed through ecogenomics.</title>
        <authorList>
            <person name="Gobler C.J."/>
            <person name="Berry D.L."/>
            <person name="Dyhrman S.T."/>
            <person name="Wilhelm S.W."/>
            <person name="Salamov A."/>
            <person name="Lobanov A.V."/>
            <person name="Zhang Y."/>
            <person name="Collier J.L."/>
            <person name="Wurch L.L."/>
            <person name="Kustka A.B."/>
            <person name="Dill B.D."/>
            <person name="Shah M."/>
            <person name="VerBerkmoes N.C."/>
            <person name="Kuo A."/>
            <person name="Terry A."/>
            <person name="Pangilinan J."/>
            <person name="Lindquist E.A."/>
            <person name="Lucas S."/>
            <person name="Paulsen I.T."/>
            <person name="Hattenrath-Lehmann T.K."/>
            <person name="Talmage S.C."/>
            <person name="Walker E.A."/>
            <person name="Koch F."/>
            <person name="Burson A.M."/>
            <person name="Marcoval M.A."/>
            <person name="Tang Y.Z."/>
            <person name="Lecleir G.R."/>
            <person name="Coyne K.J."/>
            <person name="Berg G.M."/>
            <person name="Bertrand E.M."/>
            <person name="Saito M.A."/>
            <person name="Gladyshev V.N."/>
            <person name="Grigoriev I.V."/>
        </authorList>
    </citation>
    <scope>NUCLEOTIDE SEQUENCE [LARGE SCALE GENOMIC DNA]</scope>
    <source>
        <strain evidence="11">CCMP 1984</strain>
    </source>
</reference>
<dbReference type="OMA" id="VRIVINC"/>
<organism evidence="11">
    <name type="scientific">Aureococcus anophagefferens</name>
    <name type="common">Harmful bloom alga</name>
    <dbReference type="NCBI Taxonomy" id="44056"/>
    <lineage>
        <taxon>Eukaryota</taxon>
        <taxon>Sar</taxon>
        <taxon>Stramenopiles</taxon>
        <taxon>Ochrophyta</taxon>
        <taxon>Pelagophyceae</taxon>
        <taxon>Pelagomonadales</taxon>
        <taxon>Pelagomonadaceae</taxon>
        <taxon>Aureococcus</taxon>
    </lineage>
</organism>
<dbReference type="PANTHER" id="PTHR22937:SF65">
    <property type="entry name" value="E3 UBIQUITIN-PROTEIN LIGASE ARK2C"/>
    <property type="match status" value="1"/>
</dbReference>
<evidence type="ECO:0000256" key="8">
    <source>
        <dbReference type="PROSITE-ProRule" id="PRU00175"/>
    </source>
</evidence>
<evidence type="ECO:0000256" key="7">
    <source>
        <dbReference type="ARBA" id="ARBA00022833"/>
    </source>
</evidence>
<dbReference type="OrthoDB" id="272091at2759"/>
<evidence type="ECO:0000313" key="10">
    <source>
        <dbReference type="EMBL" id="EGB06750.1"/>
    </source>
</evidence>
<evidence type="ECO:0000256" key="1">
    <source>
        <dbReference type="ARBA" id="ARBA00000900"/>
    </source>
</evidence>
<accession>F0YDK4</accession>
<keyword evidence="6" id="KW-0833">Ubl conjugation pathway</keyword>
<dbReference type="Gene3D" id="3.30.40.10">
    <property type="entry name" value="Zinc/RING finger domain, C3HC4 (zinc finger)"/>
    <property type="match status" value="1"/>
</dbReference>
<dbReference type="PROSITE" id="PS50089">
    <property type="entry name" value="ZF_RING_2"/>
    <property type="match status" value="1"/>
</dbReference>
<dbReference type="SUPFAM" id="SSF57850">
    <property type="entry name" value="RING/U-box"/>
    <property type="match status" value="1"/>
</dbReference>
<dbReference type="Proteomes" id="UP000002729">
    <property type="component" value="Unassembled WGS sequence"/>
</dbReference>
<dbReference type="PANTHER" id="PTHR22937">
    <property type="entry name" value="E3 UBIQUITIN-PROTEIN LIGASE RNF165"/>
    <property type="match status" value="1"/>
</dbReference>
<evidence type="ECO:0000259" key="9">
    <source>
        <dbReference type="PROSITE" id="PS50089"/>
    </source>
</evidence>
<evidence type="ECO:0000256" key="5">
    <source>
        <dbReference type="ARBA" id="ARBA00022771"/>
    </source>
</evidence>
<dbReference type="SMART" id="SM00184">
    <property type="entry name" value="RING"/>
    <property type="match status" value="1"/>
</dbReference>
<dbReference type="InParanoid" id="F0YDK4"/>
<dbReference type="GeneID" id="20220628"/>
<keyword evidence="5 8" id="KW-0863">Zinc-finger</keyword>
<gene>
    <name evidence="10" type="ORF">AURANDRAFT_28873</name>
</gene>
<evidence type="ECO:0000256" key="6">
    <source>
        <dbReference type="ARBA" id="ARBA00022786"/>
    </source>
</evidence>
<keyword evidence="7" id="KW-0862">Zinc</keyword>
<dbReference type="EMBL" id="GL833133">
    <property type="protein sequence ID" value="EGB06750.1"/>
    <property type="molecule type" value="Genomic_DNA"/>
</dbReference>
<keyword evidence="3" id="KW-0808">Transferase</keyword>
<dbReference type="RefSeq" id="XP_009038499.1">
    <property type="nucleotide sequence ID" value="XM_009040251.1"/>
</dbReference>
<feature type="non-terminal residue" evidence="10">
    <location>
        <position position="1"/>
    </location>
</feature>
<dbReference type="GO" id="GO:0061630">
    <property type="term" value="F:ubiquitin protein ligase activity"/>
    <property type="evidence" value="ECO:0007669"/>
    <property type="project" value="UniProtKB-EC"/>
</dbReference>
<comment type="catalytic activity">
    <reaction evidence="1">
        <text>S-ubiquitinyl-[E2 ubiquitin-conjugating enzyme]-L-cysteine + [acceptor protein]-L-lysine = [E2 ubiquitin-conjugating enzyme]-L-cysteine + N(6)-ubiquitinyl-[acceptor protein]-L-lysine.</text>
        <dbReference type="EC" id="2.3.2.27"/>
    </reaction>
</comment>
<dbReference type="AlphaFoldDB" id="F0YDK4"/>
<dbReference type="InterPro" id="IPR045191">
    <property type="entry name" value="MBR1/2-like"/>
</dbReference>
<dbReference type="Pfam" id="PF13639">
    <property type="entry name" value="zf-RING_2"/>
    <property type="match status" value="1"/>
</dbReference>
<keyword evidence="11" id="KW-1185">Reference proteome</keyword>
<dbReference type="eggNOG" id="KOG0800">
    <property type="taxonomic scope" value="Eukaryota"/>
</dbReference>
<evidence type="ECO:0000256" key="2">
    <source>
        <dbReference type="ARBA" id="ARBA00012483"/>
    </source>
</evidence>
<evidence type="ECO:0000313" key="11">
    <source>
        <dbReference type="Proteomes" id="UP000002729"/>
    </source>
</evidence>
<evidence type="ECO:0000256" key="4">
    <source>
        <dbReference type="ARBA" id="ARBA00022723"/>
    </source>
</evidence>
<feature type="domain" description="RING-type" evidence="9">
    <location>
        <begin position="15"/>
        <end position="56"/>
    </location>
</feature>
<dbReference type="InterPro" id="IPR013083">
    <property type="entry name" value="Znf_RING/FYVE/PHD"/>
</dbReference>
<protein>
    <recommendedName>
        <fullName evidence="2">RING-type E3 ubiquitin transferase</fullName>
        <ecNumber evidence="2">2.3.2.27</ecNumber>
    </recommendedName>
</protein>
<keyword evidence="4" id="KW-0479">Metal-binding</keyword>